<comment type="caution">
    <text evidence="3">The sequence shown here is derived from an EMBL/GenBank/DDBJ whole genome shotgun (WGS) entry which is preliminary data.</text>
</comment>
<comment type="similarity">
    <text evidence="1">Belongs to the AHA1 family.</text>
</comment>
<dbReference type="Pfam" id="PF08327">
    <property type="entry name" value="AHSA1"/>
    <property type="match status" value="1"/>
</dbReference>
<proteinExistence type="inferred from homology"/>
<dbReference type="Proteomes" id="UP000293874">
    <property type="component" value="Unassembled WGS sequence"/>
</dbReference>
<dbReference type="OrthoDB" id="793407at2"/>
<evidence type="ECO:0000256" key="1">
    <source>
        <dbReference type="ARBA" id="ARBA00006817"/>
    </source>
</evidence>
<gene>
    <name evidence="3" type="ORF">EV199_0597</name>
</gene>
<dbReference type="RefSeq" id="WP_130539191.1">
    <property type="nucleotide sequence ID" value="NZ_CP042431.1"/>
</dbReference>
<sequence length="155" mass="18310">METIIKKIQVAMPRKLAFDLFVNRVNNWWPKEYTWSQQKLVEIRIDPKQDGLCTETGPYGFRCDWGRITTFEINSFIAFKWQISPKRIPVPDPDQASDVHVHFRDSDAGTELELKHLHFNRHGEGWEEYLSAMNSEKGWDHILDYFIGFTSLQHV</sequence>
<dbReference type="AlphaFoldDB" id="A0A4V2F1S0"/>
<dbReference type="InterPro" id="IPR013538">
    <property type="entry name" value="ASHA1/2-like_C"/>
</dbReference>
<dbReference type="Gene3D" id="3.30.530.20">
    <property type="match status" value="1"/>
</dbReference>
<dbReference type="InterPro" id="IPR023393">
    <property type="entry name" value="START-like_dom_sf"/>
</dbReference>
<evidence type="ECO:0000313" key="4">
    <source>
        <dbReference type="Proteomes" id="UP000293874"/>
    </source>
</evidence>
<evidence type="ECO:0000259" key="2">
    <source>
        <dbReference type="Pfam" id="PF08327"/>
    </source>
</evidence>
<reference evidence="3 4" key="1">
    <citation type="submission" date="2019-02" db="EMBL/GenBank/DDBJ databases">
        <title>Genomic Encyclopedia of Type Strains, Phase IV (KMG-IV): sequencing the most valuable type-strain genomes for metagenomic binning, comparative biology and taxonomic classification.</title>
        <authorList>
            <person name="Goeker M."/>
        </authorList>
    </citation>
    <scope>NUCLEOTIDE SEQUENCE [LARGE SCALE GENOMIC DNA]</scope>
    <source>
        <strain evidence="3 4">DSM 18116</strain>
    </source>
</reference>
<dbReference type="EMBL" id="SGXA01000001">
    <property type="protein sequence ID" value="RZS74746.1"/>
    <property type="molecule type" value="Genomic_DNA"/>
</dbReference>
<name>A0A4V2F1S0_9BACT</name>
<dbReference type="SUPFAM" id="SSF55961">
    <property type="entry name" value="Bet v1-like"/>
    <property type="match status" value="1"/>
</dbReference>
<feature type="domain" description="Activator of Hsp90 ATPase homologue 1/2-like C-terminal" evidence="2">
    <location>
        <begin position="25"/>
        <end position="144"/>
    </location>
</feature>
<keyword evidence="4" id="KW-1185">Reference proteome</keyword>
<accession>A0A4V2F1S0</accession>
<protein>
    <submittedName>
        <fullName evidence="3">Activator of Hsp90 ATPase-like protein</fullName>
    </submittedName>
</protein>
<organism evidence="3 4">
    <name type="scientific">Pseudobacter ginsenosidimutans</name>
    <dbReference type="NCBI Taxonomy" id="661488"/>
    <lineage>
        <taxon>Bacteria</taxon>
        <taxon>Pseudomonadati</taxon>
        <taxon>Bacteroidota</taxon>
        <taxon>Chitinophagia</taxon>
        <taxon>Chitinophagales</taxon>
        <taxon>Chitinophagaceae</taxon>
        <taxon>Pseudobacter</taxon>
    </lineage>
</organism>
<evidence type="ECO:0000313" key="3">
    <source>
        <dbReference type="EMBL" id="RZS74746.1"/>
    </source>
</evidence>